<feature type="transmembrane region" description="Helical" evidence="7">
    <location>
        <begin position="107"/>
        <end position="123"/>
    </location>
</feature>
<keyword evidence="5 7" id="KW-1133">Transmembrane helix</keyword>
<evidence type="ECO:0000256" key="4">
    <source>
        <dbReference type="ARBA" id="ARBA00022692"/>
    </source>
</evidence>
<proteinExistence type="inferred from homology"/>
<keyword evidence="9" id="KW-1185">Reference proteome</keyword>
<feature type="transmembrane region" description="Helical" evidence="7">
    <location>
        <begin position="50"/>
        <end position="69"/>
    </location>
</feature>
<gene>
    <name evidence="8" type="ORF">FOB26_10830</name>
</gene>
<dbReference type="InterPro" id="IPR051907">
    <property type="entry name" value="DoxX-like_oxidoreductase"/>
</dbReference>
<dbReference type="RefSeq" id="WP_172873640.1">
    <property type="nucleotide sequence ID" value="NZ_JABRWL010000005.1"/>
</dbReference>
<dbReference type="Proteomes" id="UP001155820">
    <property type="component" value="Unassembled WGS sequence"/>
</dbReference>
<dbReference type="Pfam" id="PF07681">
    <property type="entry name" value="DoxX"/>
    <property type="match status" value="1"/>
</dbReference>
<dbReference type="PANTHER" id="PTHR33452:SF1">
    <property type="entry name" value="INNER MEMBRANE PROTEIN YPHA-RELATED"/>
    <property type="match status" value="1"/>
</dbReference>
<comment type="subcellular location">
    <subcellularLocation>
        <location evidence="1">Cell membrane</location>
        <topology evidence="1">Multi-pass membrane protein</topology>
    </subcellularLocation>
</comment>
<feature type="transmembrane region" description="Helical" evidence="7">
    <location>
        <begin position="76"/>
        <end position="95"/>
    </location>
</feature>
<name>A0AA44IYJ2_9HYPH</name>
<dbReference type="GO" id="GO:0005886">
    <property type="term" value="C:plasma membrane"/>
    <property type="evidence" value="ECO:0007669"/>
    <property type="project" value="UniProtKB-SubCell"/>
</dbReference>
<sequence length="135" mass="14406">MTAKINDAIILLGRLSISALFLQAGVGKLFEIFGFAGSLAAKGVPFSGLVVYLVILVEILGAAALIFGVRARETGAILLAFTYVATLLSHAFSSFPEEARSAQQGQFFKNLAIVGALFLYFVTGPSRYRPRFGAK</sequence>
<evidence type="ECO:0000256" key="1">
    <source>
        <dbReference type="ARBA" id="ARBA00004651"/>
    </source>
</evidence>
<dbReference type="InterPro" id="IPR032808">
    <property type="entry name" value="DoxX"/>
</dbReference>
<protein>
    <submittedName>
        <fullName evidence="8">DoxX family protein</fullName>
    </submittedName>
</protein>
<evidence type="ECO:0000313" key="8">
    <source>
        <dbReference type="EMBL" id="NRF19553.1"/>
    </source>
</evidence>
<evidence type="ECO:0000256" key="3">
    <source>
        <dbReference type="ARBA" id="ARBA00022475"/>
    </source>
</evidence>
<keyword evidence="4 7" id="KW-0812">Transmembrane</keyword>
<comment type="similarity">
    <text evidence="2">Belongs to the DoxX family.</text>
</comment>
<comment type="caution">
    <text evidence="8">The sequence shown here is derived from an EMBL/GenBank/DDBJ whole genome shotgun (WGS) entry which is preliminary data.</text>
</comment>
<keyword evidence="6 7" id="KW-0472">Membrane</keyword>
<evidence type="ECO:0000256" key="7">
    <source>
        <dbReference type="SAM" id="Phobius"/>
    </source>
</evidence>
<accession>A0AA44IYJ2</accession>
<dbReference type="EMBL" id="JABRWM010000006">
    <property type="protein sequence ID" value="NRF19553.1"/>
    <property type="molecule type" value="Genomic_DNA"/>
</dbReference>
<dbReference type="PANTHER" id="PTHR33452">
    <property type="entry name" value="OXIDOREDUCTASE CATD-RELATED"/>
    <property type="match status" value="1"/>
</dbReference>
<evidence type="ECO:0000313" key="9">
    <source>
        <dbReference type="Proteomes" id="UP001155820"/>
    </source>
</evidence>
<dbReference type="AlphaFoldDB" id="A0AA44IYJ2"/>
<reference evidence="8" key="1">
    <citation type="submission" date="2019-07" db="EMBL/GenBank/DDBJ databases">
        <title>FDA dAtabase for Regulatory Grade micrObial Sequences (FDA-ARGOS): Supporting development and validation of Infectious Disease Dx tests.</title>
        <authorList>
            <person name="Bachman M."/>
            <person name="Young C."/>
            <person name="Tallon L."/>
            <person name="Sadzewicz L."/>
            <person name="Vavikolanu K."/>
            <person name="Mehta A."/>
            <person name="Aluvathingal J."/>
            <person name="Nadendla S."/>
            <person name="Nandy P."/>
            <person name="Geyer C."/>
            <person name="Yan Y."/>
            <person name="Sichtig H."/>
        </authorList>
    </citation>
    <scope>NUCLEOTIDE SEQUENCE</scope>
    <source>
        <strain evidence="8">FDAARGOS_618</strain>
    </source>
</reference>
<evidence type="ECO:0000256" key="5">
    <source>
        <dbReference type="ARBA" id="ARBA00022989"/>
    </source>
</evidence>
<evidence type="ECO:0000256" key="6">
    <source>
        <dbReference type="ARBA" id="ARBA00023136"/>
    </source>
</evidence>
<evidence type="ECO:0000256" key="2">
    <source>
        <dbReference type="ARBA" id="ARBA00006679"/>
    </source>
</evidence>
<organism evidence="8 9">
    <name type="scientific">Agrobacterium pusense</name>
    <dbReference type="NCBI Taxonomy" id="648995"/>
    <lineage>
        <taxon>Bacteria</taxon>
        <taxon>Pseudomonadati</taxon>
        <taxon>Pseudomonadota</taxon>
        <taxon>Alphaproteobacteria</taxon>
        <taxon>Hyphomicrobiales</taxon>
        <taxon>Rhizobiaceae</taxon>
        <taxon>Rhizobium/Agrobacterium group</taxon>
        <taxon>Agrobacterium</taxon>
    </lineage>
</organism>
<keyword evidence="3" id="KW-1003">Cell membrane</keyword>